<dbReference type="Gene3D" id="3.90.1300.10">
    <property type="entry name" value="Amidase signature (AS) domain"/>
    <property type="match status" value="1"/>
</dbReference>
<gene>
    <name evidence="2" type="ORF">DBA34_12680</name>
    <name evidence="3" type="ORF">DBB29_15990</name>
</gene>
<evidence type="ECO:0000313" key="2">
    <source>
        <dbReference type="EMBL" id="MDN4574111.1"/>
    </source>
</evidence>
<proteinExistence type="predicted"/>
<sequence>MQAIYDACFTAHHLDAIWFPTTPVAAIPIDLEQGSSTVAIEGHGELPSFTTIIRNCDPGSIIGLPGISVPAGLTHAGLPVGLGLDGPIGSDTRLLAIGMAIEPLLGPVPGPKY</sequence>
<dbReference type="AlphaFoldDB" id="A0AAW7MMV2"/>
<evidence type="ECO:0000313" key="5">
    <source>
        <dbReference type="Proteomes" id="UP001172791"/>
    </source>
</evidence>
<evidence type="ECO:0000313" key="4">
    <source>
        <dbReference type="Proteomes" id="UP001172788"/>
    </source>
</evidence>
<dbReference type="Proteomes" id="UP001172791">
    <property type="component" value="Unassembled WGS sequence"/>
</dbReference>
<dbReference type="EMBL" id="QAIC01000040">
    <property type="protein sequence ID" value="MDN4574111.1"/>
    <property type="molecule type" value="Genomic_DNA"/>
</dbReference>
<dbReference type="InterPro" id="IPR023631">
    <property type="entry name" value="Amidase_dom"/>
</dbReference>
<dbReference type="SUPFAM" id="SSF75304">
    <property type="entry name" value="Amidase signature (AS) enzymes"/>
    <property type="match status" value="1"/>
</dbReference>
<dbReference type="Proteomes" id="UP001172788">
    <property type="component" value="Unassembled WGS sequence"/>
</dbReference>
<organism evidence="2 5">
    <name type="scientific">Pandoraea cepalis</name>
    <dbReference type="NCBI Taxonomy" id="2508294"/>
    <lineage>
        <taxon>Bacteria</taxon>
        <taxon>Pseudomonadati</taxon>
        <taxon>Pseudomonadota</taxon>
        <taxon>Betaproteobacteria</taxon>
        <taxon>Burkholderiales</taxon>
        <taxon>Burkholderiaceae</taxon>
        <taxon>Pandoraea</taxon>
    </lineage>
</organism>
<feature type="domain" description="Amidase" evidence="1">
    <location>
        <begin position="5"/>
        <end position="95"/>
    </location>
</feature>
<comment type="caution">
    <text evidence="2">The sequence shown here is derived from an EMBL/GenBank/DDBJ whole genome shotgun (WGS) entry which is preliminary data.</text>
</comment>
<protein>
    <recommendedName>
        <fullName evidence="1">Amidase domain-containing protein</fullName>
    </recommendedName>
</protein>
<reference evidence="2" key="1">
    <citation type="submission" date="2018-04" db="EMBL/GenBank/DDBJ databases">
        <authorList>
            <person name="Jy Z."/>
        </authorList>
    </citation>
    <scope>NUCLEOTIDE SEQUENCE</scope>
    <source>
        <strain evidence="3">AS13</strain>
        <strain evidence="2">LA18</strain>
    </source>
</reference>
<dbReference type="InterPro" id="IPR036928">
    <property type="entry name" value="AS_sf"/>
</dbReference>
<name>A0AAW7MMV2_9BURK</name>
<evidence type="ECO:0000259" key="1">
    <source>
        <dbReference type="Pfam" id="PF01425"/>
    </source>
</evidence>
<accession>A0AAW7MMV2</accession>
<dbReference type="EMBL" id="QAID01000043">
    <property type="protein sequence ID" value="MDN4579615.1"/>
    <property type="molecule type" value="Genomic_DNA"/>
</dbReference>
<evidence type="ECO:0000313" key="3">
    <source>
        <dbReference type="EMBL" id="MDN4579615.1"/>
    </source>
</evidence>
<keyword evidence="4" id="KW-1185">Reference proteome</keyword>
<dbReference type="Pfam" id="PF01425">
    <property type="entry name" value="Amidase"/>
    <property type="match status" value="1"/>
</dbReference>